<sequence length="3694" mass="393315">MQSDYFGAAAESENGRVRARPDSPTPSGPARKIQKRDSIASNDDNDDTKDDADADHADNPGGPVPNGPPFICPTCATSYSRLEYLRRHERRHADIRPFVCDCGKGFSRRRQCRVVLQQDGTGDGEKPAEGDSPPKTTKPRRSSSTAKPGRPKGSTKAAKAAAAAASSTNGAADGADGNGHAASSSMTHSDGLDGPAPPPPAPHHSDQLTHDAIAVAAAAAAAAAAAGHPPAGAQGHDEDTSALIDPAIAADSQAQAAAAATTVAAISSVAAYQYANSMDPPDFHMGRGAVNPYASTPFPLPVHSAVAALHPQLYQPSSPESNAPRSEHGSPRFGQPLARHGSNSGSRYMRQSAYDQYAARPATSFASAADAAIWEGLDTAKLPSPGHVTTPGSAARATASMLASLGFPVTSPLSHLGDRSRTASHLGSDASYFRSTAPGLSGGVGAASSSNLGGYASNNANSPAFSFGTSASSADTGASSSNHSGSAATAASGTTQATEASGATTPKEPVRFSVSTLGPLSPFSNTALNSSMSPYLSAFSNARDTPLVSSPRSALPTTPGGGLASIDLGGQWTGMRPPSRTISRHNSLQGINISGSQSTSPQSDGISASARLGKSSSSEKLSGSSDKTDAGDAGDAKSTSSTTSAAGAVSAPTTSAATSAAATLASTAATTATTSAPSTSASSAVVAASSSSSGGGSTTTSAPVSMGTGSGIDTPSRFVKNESQQYFDGGALTPGPEAFLLRLQGGAQELRAGIHGSEISFFNGPTTAFGSAALGNSQFSTPNWDHSMFSNPSAGGVAAAAANSGTPGVQMSALGWLMSPSIQQLLNGLSTTTAGSGAVDLTNTSDYFNSKNIAAHSTAAMDVDGAMDVAASLELGPIPTPLEKALTDTKNPFFIPPDMFRPCYSVLHWNLPPITRLSMLALHAQQNLLKHFPVIHEPTFRMDTQPGCLAFAICMLGGHEAGRKWWGGEEVVPKSAVNLINSNGGAHEPMDEVHRIIADKYPSQYVDEEDGQELVKPIVMSEKTDMLMRTFASRCKSIKDKCSVVQALMLFQSNNFLSSDATTRMVAGISHGTVVTLARQAGFFDPEADHAQRNVAISADDVTQQVMLETLDTCFSYSFMPSYGAEDDEGDTVWRRWAELEGRRRSAFVVYTMDTVAHLDAAVPTLLSTKEVAHLPLPSPDALWRAPTSTVWSKALEQYRAPTLDEALHQLLVAGETDSMSPPGVAEVPSIYGEHGPFARLVMVLALLRGIIEMLEGRANKVPRPSSLSKWLKQGLASRAAGSTVDGQVALYKRALSRWRKAWDGDATCRLASVKKAGQTGQAGQTAQTSGAASDMSDDSLSTHSGSPTNKWAWPTELQPTLFTPLTASGATPLSDDALPLYWLAHVLVTHAASNQRLPLRSVEGRMGAAGRNGAFAAKGGGPEMPDFRAMLRFAKNFVTRGENRSTTAGAAIRPPYHARPPPSPRSYLIGASKGLQSKSADHPLGRHSQHPLSSTPRQPSRSTSPSEARLPKRARLGLSATHSTAANGASSSSSSRTLLPAAPADRDSITAMTNNTAMASNGSTSNGRASGAAEHAASYSESGGSSSNGHRSTRPPAAPVDDYADAAVFTPLFVGSPIDRRELVKLTLQSLREMGYDQAAKALEAESGITLEHPSITAFRTAVLSGDWRNAERLLIDGLTYAARRIQAARSPPGGASIALEPQPSSSTAPSSDAQSQDLIDSVLRRPDVVSLRSIRFMLQKQRYLELLEARHTKKALNVLREKLTPLNNDTSQLHLLSSLVVTASPEQLRERAQWDGANGESRRQLMMDIEAAVSPLVMLPSRRLPQLLEQAQSYQKHQDPFYNQPHGAPFSLLTDHRSDRSVFPSRVAHTITDHHDEVWCLAFSHDGTKLATAGADKTMLVWSVTDDYKLLQKFVPLSDSISSVSWSPDDKQLLATSEVDVTLCRIQTGTMLTLREHQYTVATASWLPDGSGFVTGGMDGKIVYWDADGYVLHKKTTSPFRVLAVAASPDGAHLIALSQREVAPSTIPTSVGRGHAGVSTTALSASTASDHLSDSSSSTTTHTTTSTGLGHDAHADLGGGSRTMGTEKNRIHFINLRTRDELGSIYLREEVVSLAVSGDSQYVLVNVRPSELQMWDINRQCLVRRFNGHQLSRNVIFCGFGGIDENFVVSGSEDAKIYIWHRATGRLIETLSGHAKGPVNGVAWHPRDALTIASCGDDRTVRIWRPGGAVPASTLAAARARDADRGREKAPASDDSEMSGAANPFPWSHEDASSTGDVDMMRSIHEAMDVESGDAPDSSEPETNFDELIVGSPIFREARTVHEAAKRDFGVGRRREEFPAAFPAASPPSAPAFAPAPATMFTTPSRARDARSSTPLAGAARSGNRPSRAGTPVFGSHDPISPPSFLSPSTFRRDDNTHNDAGDVSASSLFLNGARTRTSRARPRPSSMLAASAGPSASLLSPSAAFDREGSVVSEDAEMRSVADTVHSASHAGYNRRPAPAPKDAKAQLDEGTVLLGDQWLHVSAYSRLPTEVLELLAEADMYIDAFQGHLDVHTGYACLLSRTQCFVWNYASRGIGTGSPTCFVFPVPQYASSSMSAINDLSHACFLPRGGSEREPALLLVTPDGQTCLWEGISSSLTRQDRAQRIAAPLSSGEAIVKLQRIDESTVVLATSASRLLRVSVGSRAGILQAEVRPFSQPRGLLGRIFGSSSAMGSANDHIQAIAVAPAQASKQGREVYAIGRKTLQKWHVLDQGGERLLAEQDVQQVVASSVLQLNDERYSAAQSLAFDLLDGAVQADGKLVLLFSQSKTEHEPLQYGLAALDVVKDAASFVVAAIQPIKYTSYADPRPYATPSLSLPNGGPAAFVTFADAVVAKQLENGCESFEELIKLKDDVKNRFIGSGCDTVHVGANNAVAALSLISAASGSLLVETSIDAIRKRCTASATAADRQRADTERLKGKLEQALYYSESPLNPLTFRLPEHLQGTLMTACQDLSRELLTFSNPIAQSVPPPVDLRAALKDRLGKLRFLVEFVARCGHLEKLPQTTKRQLRADAELAAALAELWVYQNEFYSASHAQASAAQSPLARAIETVMAEQGLGVGSDDVVRRFFRHHADLSPRVLDRLLRQASTVSAQPLRTRSTDVLELNRTVLAAFRAALRYRKEHGRLYGIDANKDAAFEAWTAQSGNVQLLETLYSISVNLIPDRTRELGSSIDVAPTEYSGAGDEVKREQRVQAELKAQLCTLADVAMACYEERLRYLQAAAAADAAYERELSVFGATLRSARPLFIRPLVGIGRSDRAFALAEQYEDFGTLVELCNEAQLRSPARLDSYLERYKQPFAFELYAYYLAHGQPRVLLEQKSEHAQLVLDFLAQPGHERIAWLHDLALQRYGEAAHTLERLALAEGVLAQRKLMMSLGKLGVLSTLALQDLQTVGTQKQIEFFDDQLDLIAVQDSLATLWENALGGLPANLPAAGSAQARELATEIVDAVATRLREYPGYREHYVELVQRLLFENRYLGSEDLVDVLTLKDTPENQLEDFATALKVLVRAKDAPEPRLREALKAVWRRAVVRDDWFALSETTNVSDQTVLADLQATALYAVLGEVLADDANRSAYLDVHELVGDGEDAKALVAARMADKGDVEVDAVWHDRQKEQATVAAFLDDSDLPRLAVELARIAAGHDTADVEDSMALE</sequence>
<dbReference type="PROSITE" id="PS50896">
    <property type="entry name" value="LISH"/>
    <property type="match status" value="1"/>
</dbReference>
<feature type="region of interest" description="Disordered" evidence="10">
    <location>
        <begin position="1443"/>
        <end position="1511"/>
    </location>
</feature>
<dbReference type="Gene3D" id="1.25.40.700">
    <property type="match status" value="1"/>
</dbReference>
<dbReference type="SUPFAM" id="SSF117289">
    <property type="entry name" value="Nucleoporin domain"/>
    <property type="match status" value="1"/>
</dbReference>
<feature type="compositionally biased region" description="Low complexity" evidence="10">
    <location>
        <begin position="469"/>
        <end position="505"/>
    </location>
</feature>
<dbReference type="Proteomes" id="UP000053758">
    <property type="component" value="Unassembled WGS sequence"/>
</dbReference>
<feature type="region of interest" description="Disordered" evidence="10">
    <location>
        <begin position="2236"/>
        <end position="2275"/>
    </location>
</feature>
<feature type="compositionally biased region" description="Low complexity" evidence="10">
    <location>
        <begin position="1317"/>
        <end position="1334"/>
    </location>
</feature>
<keyword evidence="5" id="KW-0653">Protein transport</keyword>
<dbReference type="GO" id="GO:0006351">
    <property type="term" value="P:DNA-templated transcription"/>
    <property type="evidence" value="ECO:0007669"/>
    <property type="project" value="InterPro"/>
</dbReference>
<protein>
    <submittedName>
        <fullName evidence="13">Wd domain-containing protein</fullName>
    </submittedName>
</protein>
<feature type="compositionally biased region" description="Polar residues" evidence="10">
    <location>
        <begin position="580"/>
        <end position="606"/>
    </location>
</feature>
<keyword evidence="8" id="KW-0479">Metal-binding</keyword>
<accession>A0A081CGV6</accession>
<feature type="region of interest" description="Disordered" evidence="10">
    <location>
        <begin position="2045"/>
        <end position="2085"/>
    </location>
</feature>
<dbReference type="InterPro" id="IPR013087">
    <property type="entry name" value="Znf_C2H2_type"/>
</dbReference>
<dbReference type="InterPro" id="IPR036236">
    <property type="entry name" value="Znf_C2H2_sf"/>
</dbReference>
<feature type="region of interest" description="Disordered" evidence="10">
    <location>
        <begin position="543"/>
        <end position="651"/>
    </location>
</feature>
<feature type="compositionally biased region" description="Polar residues" evidence="10">
    <location>
        <begin position="1557"/>
        <end position="1566"/>
    </location>
</feature>
<feature type="compositionally biased region" description="Low complexity" evidence="10">
    <location>
        <begin position="607"/>
        <end position="651"/>
    </location>
</feature>
<keyword evidence="3" id="KW-0813">Transport</keyword>
<feature type="compositionally biased region" description="Low complexity" evidence="10">
    <location>
        <begin position="688"/>
        <end position="705"/>
    </location>
</feature>
<keyword evidence="4" id="KW-0509">mRNA transport</keyword>
<evidence type="ECO:0000256" key="8">
    <source>
        <dbReference type="PROSITE-ProRule" id="PRU00042"/>
    </source>
</evidence>
<feature type="compositionally biased region" description="Low complexity" evidence="10">
    <location>
        <begin position="2353"/>
        <end position="2367"/>
    </location>
</feature>
<evidence type="ECO:0000313" key="13">
    <source>
        <dbReference type="EMBL" id="GAK65902.1"/>
    </source>
</evidence>
<dbReference type="PROSITE" id="PS50897">
    <property type="entry name" value="CTLH"/>
    <property type="match status" value="1"/>
</dbReference>
<dbReference type="InterPro" id="IPR006594">
    <property type="entry name" value="LisH"/>
</dbReference>
<evidence type="ECO:0000259" key="11">
    <source>
        <dbReference type="PROSITE" id="PS50157"/>
    </source>
</evidence>
<dbReference type="HOGENOM" id="CLU_224467_0_0_1"/>
<dbReference type="Pfam" id="PF04082">
    <property type="entry name" value="Fungal_trans"/>
    <property type="match status" value="1"/>
</dbReference>
<dbReference type="GO" id="GO:0006606">
    <property type="term" value="P:protein import into nucleus"/>
    <property type="evidence" value="ECO:0007669"/>
    <property type="project" value="TreeGrafter"/>
</dbReference>
<keyword evidence="14" id="KW-1185">Reference proteome</keyword>
<dbReference type="InterPro" id="IPR014908">
    <property type="entry name" value="Nucleoporin_Nup133/Nup155_N"/>
</dbReference>
<feature type="compositionally biased region" description="Basic and acidic residues" evidence="10">
    <location>
        <begin position="2241"/>
        <end position="2254"/>
    </location>
</feature>
<feature type="region of interest" description="Disordered" evidence="10">
    <location>
        <begin position="1"/>
        <end position="70"/>
    </location>
</feature>
<organism evidence="13">
    <name type="scientific">Pseudozyma antarctica</name>
    <name type="common">Yeast</name>
    <name type="synonym">Candida antarctica</name>
    <dbReference type="NCBI Taxonomy" id="84753"/>
    <lineage>
        <taxon>Eukaryota</taxon>
        <taxon>Fungi</taxon>
        <taxon>Dikarya</taxon>
        <taxon>Basidiomycota</taxon>
        <taxon>Ustilaginomycotina</taxon>
        <taxon>Ustilaginomycetes</taxon>
        <taxon>Ustilaginales</taxon>
        <taxon>Ustilaginaceae</taxon>
        <taxon>Moesziomyces</taxon>
    </lineage>
</organism>
<feature type="region of interest" description="Disordered" evidence="10">
    <location>
        <begin position="314"/>
        <end position="348"/>
    </location>
</feature>
<dbReference type="InterPro" id="IPR036322">
    <property type="entry name" value="WD40_repeat_dom_sf"/>
</dbReference>
<evidence type="ECO:0000256" key="2">
    <source>
        <dbReference type="ARBA" id="ARBA00005569"/>
    </source>
</evidence>
<feature type="compositionally biased region" description="Polar residues" evidence="10">
    <location>
        <begin position="314"/>
        <end position="324"/>
    </location>
</feature>
<evidence type="ECO:0000256" key="3">
    <source>
        <dbReference type="ARBA" id="ARBA00022448"/>
    </source>
</evidence>
<feature type="compositionally biased region" description="Polar residues" evidence="10">
    <location>
        <begin position="543"/>
        <end position="556"/>
    </location>
</feature>
<dbReference type="Gene3D" id="2.130.10.10">
    <property type="entry name" value="YVTN repeat-like/Quinoprotein amine dehydrogenase"/>
    <property type="match status" value="2"/>
</dbReference>
<dbReference type="InterPro" id="IPR007219">
    <property type="entry name" value="XnlR_reg_dom"/>
</dbReference>
<dbReference type="PROSITE" id="PS50157">
    <property type="entry name" value="ZINC_FINGER_C2H2_2"/>
    <property type="match status" value="1"/>
</dbReference>
<dbReference type="InterPro" id="IPR015943">
    <property type="entry name" value="WD40/YVTN_repeat-like_dom_sf"/>
</dbReference>
<evidence type="ECO:0000256" key="10">
    <source>
        <dbReference type="SAM" id="MobiDB-lite"/>
    </source>
</evidence>
<evidence type="ECO:0000256" key="1">
    <source>
        <dbReference type="ARBA" id="ARBA00004259"/>
    </source>
</evidence>
<feature type="region of interest" description="Disordered" evidence="10">
    <location>
        <begin position="1315"/>
        <end position="1353"/>
    </location>
</feature>
<dbReference type="Gene3D" id="1.20.58.1380">
    <property type="match status" value="1"/>
</dbReference>
<dbReference type="EMBL" id="DF830077">
    <property type="protein sequence ID" value="GAK65902.1"/>
    <property type="molecule type" value="Genomic_DNA"/>
</dbReference>
<evidence type="ECO:0000256" key="6">
    <source>
        <dbReference type="ARBA" id="ARBA00023010"/>
    </source>
</evidence>
<dbReference type="InterPro" id="IPR007187">
    <property type="entry name" value="Nucleoporin_Nup133/Nup155_C"/>
</dbReference>
<feature type="region of interest" description="Disordered" evidence="10">
    <location>
        <begin position="469"/>
        <end position="513"/>
    </location>
</feature>
<feature type="region of interest" description="Disordered" evidence="10">
    <location>
        <begin position="2343"/>
        <end position="2456"/>
    </location>
</feature>
<name>A0A081CGV6_PSEA2</name>
<feature type="compositionally biased region" description="Low complexity" evidence="10">
    <location>
        <begin position="1703"/>
        <end position="1719"/>
    </location>
</feature>
<feature type="domain" description="C2H2-type" evidence="11">
    <location>
        <begin position="70"/>
        <end position="97"/>
    </location>
</feature>
<reference evidence="13" key="1">
    <citation type="submission" date="2014-07" db="EMBL/GenBank/DDBJ databases">
        <title>Draft genome sequence of the yeast Pseudozyma antarctica JCM 10317 known as a producer of lipase B which used in a wide range of industrial applications.</title>
        <authorList>
            <person name="Morita T."/>
            <person name="Saika A."/>
            <person name="Koike H."/>
        </authorList>
    </citation>
    <scope>NUCLEOTIDE SEQUENCE</scope>
    <source>
        <strain evidence="13">JCM 10317</strain>
    </source>
</reference>
<dbReference type="Pfam" id="PF23627">
    <property type="entry name" value="LisH_WDR26"/>
    <property type="match status" value="1"/>
</dbReference>
<dbReference type="Pfam" id="PF03177">
    <property type="entry name" value="Nucleoporin_C"/>
    <property type="match status" value="1"/>
</dbReference>
<evidence type="ECO:0000256" key="9">
    <source>
        <dbReference type="PROSITE-ProRule" id="PRU00221"/>
    </source>
</evidence>
<dbReference type="GO" id="GO:0000972">
    <property type="term" value="P:transcription-dependent tethering of RNA polymerase II gene DNA at nuclear periphery"/>
    <property type="evidence" value="ECO:0007669"/>
    <property type="project" value="TreeGrafter"/>
</dbReference>
<feature type="region of interest" description="Disordered" evidence="10">
    <location>
        <begin position="1557"/>
        <end position="1600"/>
    </location>
</feature>
<dbReference type="InterPro" id="IPR006595">
    <property type="entry name" value="CTLH_C"/>
</dbReference>
<comment type="similarity">
    <text evidence="2">Belongs to the nucleoporin Nup133 family.</text>
</comment>
<dbReference type="GO" id="GO:0031080">
    <property type="term" value="C:nuclear pore outer ring"/>
    <property type="evidence" value="ECO:0007669"/>
    <property type="project" value="TreeGrafter"/>
</dbReference>
<dbReference type="InterPro" id="IPR001680">
    <property type="entry name" value="WD40_rpt"/>
</dbReference>
<feature type="compositionally biased region" description="Polar residues" evidence="10">
    <location>
        <begin position="1339"/>
        <end position="1350"/>
    </location>
</feature>
<evidence type="ECO:0000256" key="7">
    <source>
        <dbReference type="ARBA" id="ARBA00023242"/>
    </source>
</evidence>
<dbReference type="RefSeq" id="XP_014656064.1">
    <property type="nucleotide sequence ID" value="XM_014800578.1"/>
</dbReference>
<dbReference type="PANTHER" id="PTHR13405">
    <property type="entry name" value="NUCLEAR PORE COMPLEX PROTEIN NUP133"/>
    <property type="match status" value="1"/>
</dbReference>
<feature type="repeat" description="WD" evidence="9">
    <location>
        <begin position="1956"/>
        <end position="1988"/>
    </location>
</feature>
<dbReference type="GeneID" id="26304853"/>
<gene>
    <name evidence="13" type="ORF">PAN0_010c4124</name>
</gene>
<feature type="compositionally biased region" description="Low complexity" evidence="10">
    <location>
        <begin position="1494"/>
        <end position="1507"/>
    </location>
</feature>
<dbReference type="Gene3D" id="3.30.160.60">
    <property type="entry name" value="Classic Zinc Finger"/>
    <property type="match status" value="1"/>
</dbReference>
<feature type="compositionally biased region" description="Acidic residues" evidence="10">
    <location>
        <begin position="43"/>
        <end position="53"/>
    </location>
</feature>
<dbReference type="SMART" id="SM00320">
    <property type="entry name" value="WD40"/>
    <property type="match status" value="6"/>
</dbReference>
<dbReference type="GO" id="GO:0008270">
    <property type="term" value="F:zinc ion binding"/>
    <property type="evidence" value="ECO:0007669"/>
    <property type="project" value="UniProtKB-KW"/>
</dbReference>
<evidence type="ECO:0000259" key="12">
    <source>
        <dbReference type="PROSITE" id="PS50897"/>
    </source>
</evidence>
<keyword evidence="7" id="KW-0539">Nucleus</keyword>
<dbReference type="GO" id="GO:0003677">
    <property type="term" value="F:DNA binding"/>
    <property type="evidence" value="ECO:0007669"/>
    <property type="project" value="InterPro"/>
</dbReference>
<feature type="region of interest" description="Disordered" evidence="10">
    <location>
        <begin position="1693"/>
        <end position="1719"/>
    </location>
</feature>
<dbReference type="InterPro" id="IPR037624">
    <property type="entry name" value="Nup133-like"/>
</dbReference>
<dbReference type="PROSITE" id="PS00028">
    <property type="entry name" value="ZINC_FINGER_C2H2_1"/>
    <property type="match status" value="1"/>
</dbReference>
<evidence type="ECO:0000256" key="4">
    <source>
        <dbReference type="ARBA" id="ARBA00022816"/>
    </source>
</evidence>
<feature type="region of interest" description="Disordered" evidence="10">
    <location>
        <begin position="117"/>
        <end position="206"/>
    </location>
</feature>
<dbReference type="GO" id="GO:0017056">
    <property type="term" value="F:structural constituent of nuclear pore"/>
    <property type="evidence" value="ECO:0007669"/>
    <property type="project" value="InterPro"/>
</dbReference>
<keyword evidence="9" id="KW-0853">WD repeat</keyword>
<dbReference type="SUPFAM" id="SSF57667">
    <property type="entry name" value="beta-beta-alpha zinc fingers"/>
    <property type="match status" value="1"/>
</dbReference>
<feature type="repeat" description="WD" evidence="9">
    <location>
        <begin position="2166"/>
        <end position="2192"/>
    </location>
</feature>
<dbReference type="PROSITE" id="PS50082">
    <property type="entry name" value="WD_REPEATS_2"/>
    <property type="match status" value="3"/>
</dbReference>
<proteinExistence type="inferred from homology"/>
<keyword evidence="6" id="KW-0811">Translocation</keyword>
<dbReference type="PROSITE" id="PS50294">
    <property type="entry name" value="WD_REPEATS_REGION"/>
    <property type="match status" value="2"/>
</dbReference>
<evidence type="ECO:0000256" key="5">
    <source>
        <dbReference type="ARBA" id="ARBA00022927"/>
    </source>
</evidence>
<evidence type="ECO:0000313" key="14">
    <source>
        <dbReference type="Proteomes" id="UP000053758"/>
    </source>
</evidence>
<feature type="domain" description="CTLH" evidence="12">
    <location>
        <begin position="1734"/>
        <end position="1756"/>
    </location>
</feature>
<feature type="compositionally biased region" description="Low complexity" evidence="10">
    <location>
        <begin position="2446"/>
        <end position="2456"/>
    </location>
</feature>
<dbReference type="GO" id="GO:0016973">
    <property type="term" value="P:poly(A)+ mRNA export from nucleus"/>
    <property type="evidence" value="ECO:0007669"/>
    <property type="project" value="TreeGrafter"/>
</dbReference>
<feature type="repeat" description="WD" evidence="9">
    <location>
        <begin position="1873"/>
        <end position="1914"/>
    </location>
</feature>
<keyword evidence="8" id="KW-0862">Zinc</keyword>
<keyword evidence="8" id="KW-0863">Zinc-finger</keyword>
<comment type="subcellular location">
    <subcellularLocation>
        <location evidence="1">Nucleus envelope</location>
    </subcellularLocation>
</comment>
<dbReference type="SUPFAM" id="SSF50978">
    <property type="entry name" value="WD40 repeat-like"/>
    <property type="match status" value="1"/>
</dbReference>
<feature type="compositionally biased region" description="Low complexity" evidence="10">
    <location>
        <begin position="154"/>
        <end position="185"/>
    </location>
</feature>
<feature type="compositionally biased region" description="Low complexity" evidence="10">
    <location>
        <begin position="2045"/>
        <end position="2072"/>
    </location>
</feature>
<dbReference type="Pfam" id="PF08801">
    <property type="entry name" value="Nucleoporin_N"/>
    <property type="match status" value="1"/>
</dbReference>
<dbReference type="PANTHER" id="PTHR13405:SF11">
    <property type="entry name" value="NUCLEAR PORE COMPLEX PROTEIN NUP133"/>
    <property type="match status" value="1"/>
</dbReference>
<feature type="compositionally biased region" description="Low complexity" evidence="10">
    <location>
        <begin position="1567"/>
        <end position="1591"/>
    </location>
</feature>
<feature type="region of interest" description="Disordered" evidence="10">
    <location>
        <begin position="688"/>
        <end position="716"/>
    </location>
</feature>
<dbReference type="Pfam" id="PF00400">
    <property type="entry name" value="WD40"/>
    <property type="match status" value="3"/>
</dbReference>
<feature type="compositionally biased region" description="Basic and acidic residues" evidence="10">
    <location>
        <begin position="2413"/>
        <end position="2423"/>
    </location>
</feature>